<evidence type="ECO:0000256" key="2">
    <source>
        <dbReference type="SAM" id="SignalP"/>
    </source>
</evidence>
<feature type="chain" id="PRO_5017470429" evidence="2">
    <location>
        <begin position="20"/>
        <end position="596"/>
    </location>
</feature>
<keyword evidence="2" id="KW-0732">Signal</keyword>
<feature type="transmembrane region" description="Helical" evidence="1">
    <location>
        <begin position="354"/>
        <end position="377"/>
    </location>
</feature>
<keyword evidence="4" id="KW-1185">Reference proteome</keyword>
<sequence>MLAVALLCTTLASATEVSAPVPAVAPAPPVAVVAEAAEAAEVAAKDKATGYREVVETPETFPEEGDLKATLRSVTLVPQRGYTPIQVTVHNSSGQPRPVRLSIHGQGRITERSLQLGARERVVTYLMLPADIQSGQLHMDSPGMPTATEGFYLDSYRGARVMVLGDVKSFENATQLGRVAENQEPLVAARFLDARTAPRELAAYVGYDAVLVTASPEEVPDDVWAVLESFALTGGRLVLARPPANPRLHFPLLEDVHSERSFYGFGEVRQFLGCRDTHEACGQQLAEAAAEVTGAVVPAGPPPRWDRNSLLRDGRTPLLESARAPVGRFMLLIFLFTLAVGPGGLMLARRKGPLAVLIAVPTLAAITCLGLVAWSVLVDGFRVHAARYSLTLLDRERARAVTVGITAWYANLTEEGVMMPASSVLVSPVEPEDPPRALDWTQGLVLRDSFLPSRTYREWGEVAVLPSRARLTARKEGDGVVVQNALGAAVEAGRMRFQDKLWNLPAMADGAEAKAVLIPDEKKVALLDHEAHQPLSLTYQPGLRFPAATSVLDDDLTDGVFLVRLGGRGFAPTAAVDVDLEAGVHLVRGGIEEARP</sequence>
<organism evidence="3 4">
    <name type="scientific">Corallococcus terminator</name>
    <dbReference type="NCBI Taxonomy" id="2316733"/>
    <lineage>
        <taxon>Bacteria</taxon>
        <taxon>Pseudomonadati</taxon>
        <taxon>Myxococcota</taxon>
        <taxon>Myxococcia</taxon>
        <taxon>Myxococcales</taxon>
        <taxon>Cystobacterineae</taxon>
        <taxon>Myxococcaceae</taxon>
        <taxon>Corallococcus</taxon>
    </lineage>
</organism>
<dbReference type="AlphaFoldDB" id="A0A3A8IZC3"/>
<proteinExistence type="predicted"/>
<keyword evidence="1" id="KW-0812">Transmembrane</keyword>
<dbReference type="EMBL" id="RAVZ01000080">
    <property type="protein sequence ID" value="RKG88555.1"/>
    <property type="molecule type" value="Genomic_DNA"/>
</dbReference>
<feature type="signal peptide" evidence="2">
    <location>
        <begin position="1"/>
        <end position="19"/>
    </location>
</feature>
<evidence type="ECO:0000313" key="4">
    <source>
        <dbReference type="Proteomes" id="UP000268094"/>
    </source>
</evidence>
<accession>A0A3A8IZC3</accession>
<name>A0A3A8IZC3_9BACT</name>
<keyword evidence="1" id="KW-1133">Transmembrane helix</keyword>
<protein>
    <submittedName>
        <fullName evidence="3">Uncharacterized protein</fullName>
    </submittedName>
</protein>
<dbReference type="Proteomes" id="UP000268094">
    <property type="component" value="Unassembled WGS sequence"/>
</dbReference>
<gene>
    <name evidence="3" type="ORF">D7V88_14130</name>
</gene>
<reference evidence="4" key="1">
    <citation type="submission" date="2018-09" db="EMBL/GenBank/DDBJ databases">
        <authorList>
            <person name="Livingstone P.G."/>
            <person name="Whitworth D.E."/>
        </authorList>
    </citation>
    <scope>NUCLEOTIDE SEQUENCE [LARGE SCALE GENOMIC DNA]</scope>
    <source>
        <strain evidence="4">CA054A</strain>
    </source>
</reference>
<keyword evidence="1" id="KW-0472">Membrane</keyword>
<feature type="transmembrane region" description="Helical" evidence="1">
    <location>
        <begin position="329"/>
        <end position="347"/>
    </location>
</feature>
<comment type="caution">
    <text evidence="3">The sequence shown here is derived from an EMBL/GenBank/DDBJ whole genome shotgun (WGS) entry which is preliminary data.</text>
</comment>
<evidence type="ECO:0000313" key="3">
    <source>
        <dbReference type="EMBL" id="RKG88555.1"/>
    </source>
</evidence>
<evidence type="ECO:0000256" key="1">
    <source>
        <dbReference type="SAM" id="Phobius"/>
    </source>
</evidence>